<evidence type="ECO:0000313" key="2">
    <source>
        <dbReference type="Proteomes" id="UP000004968"/>
    </source>
</evidence>
<dbReference type="EMBL" id="ACIO01000971">
    <property type="protein sequence ID" value="EFC94701.1"/>
    <property type="molecule type" value="Genomic_DNA"/>
</dbReference>
<comment type="caution">
    <text evidence="1">The sequence shown here is derived from an EMBL/GenBank/DDBJ whole genome shotgun (WGS) entry which is preliminary data.</text>
</comment>
<dbReference type="HOGENOM" id="CLU_2947138_0_0_9"/>
<sequence length="59" mass="6940">ALAILNAQNFSFRGNPHLFERSEFGDFHWFLEKFCTFRSAYARNRNGKGREKRQSQSGL</sequence>
<feature type="non-terminal residue" evidence="1">
    <location>
        <position position="1"/>
    </location>
</feature>
<dbReference type="Proteomes" id="UP000004968">
    <property type="component" value="Unassembled WGS sequence"/>
</dbReference>
<accession>D3AU06</accession>
<evidence type="ECO:0000313" key="1">
    <source>
        <dbReference type="EMBL" id="EFC94701.1"/>
    </source>
</evidence>
<organism evidence="1 2">
    <name type="scientific">Hungatella hathewayi DSM 13479</name>
    <dbReference type="NCBI Taxonomy" id="566550"/>
    <lineage>
        <taxon>Bacteria</taxon>
        <taxon>Bacillati</taxon>
        <taxon>Bacillota</taxon>
        <taxon>Clostridia</taxon>
        <taxon>Lachnospirales</taxon>
        <taxon>Lachnospiraceae</taxon>
        <taxon>Hungatella</taxon>
    </lineage>
</organism>
<dbReference type="AlphaFoldDB" id="D3AU06"/>
<name>D3AU06_9FIRM</name>
<dbReference type="RefSeq" id="WP_006777517.1">
    <property type="nucleotide sequence ID" value="NZ_GG667997.1"/>
</dbReference>
<proteinExistence type="predicted"/>
<reference evidence="1 2" key="1">
    <citation type="submission" date="2010-01" db="EMBL/GenBank/DDBJ databases">
        <authorList>
            <person name="Weinstock G."/>
            <person name="Sodergren E."/>
            <person name="Clifton S."/>
            <person name="Fulton L."/>
            <person name="Fulton B."/>
            <person name="Courtney L."/>
            <person name="Fronick C."/>
            <person name="Harrison M."/>
            <person name="Strong C."/>
            <person name="Farmer C."/>
            <person name="Delahaunty K."/>
            <person name="Markovic C."/>
            <person name="Hall O."/>
            <person name="Minx P."/>
            <person name="Tomlinson C."/>
            <person name="Mitreva M."/>
            <person name="Nelson J."/>
            <person name="Hou S."/>
            <person name="Wollam A."/>
            <person name="Pepin K.H."/>
            <person name="Johnson M."/>
            <person name="Bhonagiri V."/>
            <person name="Nash W.E."/>
            <person name="Warren W."/>
            <person name="Chinwalla A."/>
            <person name="Mardis E.R."/>
            <person name="Wilson R.K."/>
        </authorList>
    </citation>
    <scope>NUCLEOTIDE SEQUENCE [LARGE SCALE GENOMIC DNA]</scope>
    <source>
        <strain evidence="1 2">DSM 13479</strain>
    </source>
</reference>
<gene>
    <name evidence="1" type="ORF">CLOSTHATH_07120</name>
</gene>
<protein>
    <submittedName>
        <fullName evidence="1">Uncharacterized protein</fullName>
    </submittedName>
</protein>